<organism evidence="10 11">
    <name type="scientific">Lysobacter arenosi</name>
    <dbReference type="NCBI Taxonomy" id="2795387"/>
    <lineage>
        <taxon>Bacteria</taxon>
        <taxon>Pseudomonadati</taxon>
        <taxon>Pseudomonadota</taxon>
        <taxon>Gammaproteobacteria</taxon>
        <taxon>Lysobacterales</taxon>
        <taxon>Lysobacteraceae</taxon>
        <taxon>Lysobacter</taxon>
    </lineage>
</organism>
<feature type="transmembrane region" description="Helical" evidence="8">
    <location>
        <begin position="327"/>
        <end position="351"/>
    </location>
</feature>
<feature type="transmembrane region" description="Helical" evidence="8">
    <location>
        <begin position="244"/>
        <end position="265"/>
    </location>
</feature>
<protein>
    <submittedName>
        <fullName evidence="10">Glycosyltransferase family 39 protein</fullName>
    </submittedName>
</protein>
<gene>
    <name evidence="10" type="ORF">HIV01_017340</name>
</gene>
<evidence type="ECO:0000256" key="7">
    <source>
        <dbReference type="ARBA" id="ARBA00023136"/>
    </source>
</evidence>
<dbReference type="InterPro" id="IPR050297">
    <property type="entry name" value="LipidA_mod_glycosyltrf_83"/>
</dbReference>
<feature type="transmembrane region" description="Helical" evidence="8">
    <location>
        <begin position="295"/>
        <end position="315"/>
    </location>
</feature>
<feature type="transmembrane region" description="Helical" evidence="8">
    <location>
        <begin position="272"/>
        <end position="289"/>
    </location>
</feature>
<reference evidence="10 11" key="1">
    <citation type="submission" date="2021-02" db="EMBL/GenBank/DDBJ databases">
        <title>Lysobacter arenosi sp. nov., isolated from soil of gangwondo yeongwol, south Korea.</title>
        <authorList>
            <person name="Kim K.R."/>
            <person name="Kim K.H."/>
            <person name="Jeon C.O."/>
        </authorList>
    </citation>
    <scope>NUCLEOTIDE SEQUENCE [LARGE SCALE GENOMIC DNA]</scope>
    <source>
        <strain evidence="10 11">R7</strain>
    </source>
</reference>
<feature type="transmembrane region" description="Helical" evidence="8">
    <location>
        <begin position="74"/>
        <end position="93"/>
    </location>
</feature>
<feature type="transmembrane region" description="Helical" evidence="8">
    <location>
        <begin position="193"/>
        <end position="213"/>
    </location>
</feature>
<keyword evidence="3" id="KW-0328">Glycosyltransferase</keyword>
<dbReference type="EMBL" id="CP071517">
    <property type="protein sequence ID" value="QSX74882.1"/>
    <property type="molecule type" value="Genomic_DNA"/>
</dbReference>
<evidence type="ECO:0000259" key="9">
    <source>
        <dbReference type="Pfam" id="PF13231"/>
    </source>
</evidence>
<keyword evidence="6 8" id="KW-1133">Transmembrane helix</keyword>
<comment type="subcellular location">
    <subcellularLocation>
        <location evidence="1">Cell membrane</location>
        <topology evidence="1">Multi-pass membrane protein</topology>
    </subcellularLocation>
</comment>
<dbReference type="PANTHER" id="PTHR33908:SF11">
    <property type="entry name" value="MEMBRANE PROTEIN"/>
    <property type="match status" value="1"/>
</dbReference>
<keyword evidence="7 8" id="KW-0472">Membrane</keyword>
<keyword evidence="11" id="KW-1185">Reference proteome</keyword>
<evidence type="ECO:0000256" key="4">
    <source>
        <dbReference type="ARBA" id="ARBA00022679"/>
    </source>
</evidence>
<name>A0ABX7RBV7_9GAMM</name>
<dbReference type="InterPro" id="IPR038731">
    <property type="entry name" value="RgtA/B/C-like"/>
</dbReference>
<keyword evidence="5 8" id="KW-0812">Transmembrane</keyword>
<dbReference type="RefSeq" id="WP_200604129.1">
    <property type="nucleotide sequence ID" value="NZ_CP071517.1"/>
</dbReference>
<evidence type="ECO:0000256" key="1">
    <source>
        <dbReference type="ARBA" id="ARBA00004651"/>
    </source>
</evidence>
<evidence type="ECO:0000313" key="11">
    <source>
        <dbReference type="Proteomes" id="UP000663400"/>
    </source>
</evidence>
<evidence type="ECO:0000256" key="5">
    <source>
        <dbReference type="ARBA" id="ARBA00022692"/>
    </source>
</evidence>
<evidence type="ECO:0000256" key="2">
    <source>
        <dbReference type="ARBA" id="ARBA00022475"/>
    </source>
</evidence>
<evidence type="ECO:0000256" key="3">
    <source>
        <dbReference type="ARBA" id="ARBA00022676"/>
    </source>
</evidence>
<keyword evidence="4" id="KW-0808">Transferase</keyword>
<accession>A0ABX7RBV7</accession>
<evidence type="ECO:0000256" key="8">
    <source>
        <dbReference type="SAM" id="Phobius"/>
    </source>
</evidence>
<dbReference type="PANTHER" id="PTHR33908">
    <property type="entry name" value="MANNOSYLTRANSFERASE YKCB-RELATED"/>
    <property type="match status" value="1"/>
</dbReference>
<dbReference type="Pfam" id="PF13231">
    <property type="entry name" value="PMT_2"/>
    <property type="match status" value="1"/>
</dbReference>
<keyword evidence="2" id="KW-1003">Cell membrane</keyword>
<feature type="transmembrane region" description="Helical" evidence="8">
    <location>
        <begin position="105"/>
        <end position="126"/>
    </location>
</feature>
<evidence type="ECO:0000313" key="10">
    <source>
        <dbReference type="EMBL" id="QSX74882.1"/>
    </source>
</evidence>
<sequence>MRLPRSHVVWLALIAIALFVLRLFSNQHYGFHRDELALLDDARSLAWGYVAYPPLTPALARTSLELFGDSLSGFRVFAALAQSIAAVLAGLIAREMGGTRATQIVAALFTALAPFSMVAGGLMQYVSIDYLWWVLLAWLVLRLVNSGDARWWLAIGAVIGLGMLTKYTMVFCVAGIVIATLATPLRSHLRSRWLWLGVAISLLLFLPNALWQWRHDFISLDFLQFIHARDVRIGRTRDFLVEQLYGNAGLMALPVWFAGLVWLTLSKAGRRYAVVAWMYLVPLLLFVLAQGRSYYLAGAYPMLLAAGCVAIEQFLHRQGPLRTGYALTGTALLTVWVVAMAMASGLIGLQFSPVNSAGWRISRAAHDNFAEQIGWPELVEEVARIYHALPPAERAHTAVFTNNYGEAGAINLYGPKLGLPTAISPVNSYWYKGYGATPPQTVIVLGDTPEDIADAPAHCEFAGRVRNRHNVPNEETEDHPDIFICRDLRIPWPQAWPKMQKFG</sequence>
<feature type="transmembrane region" description="Helical" evidence="8">
    <location>
        <begin position="7"/>
        <end position="25"/>
    </location>
</feature>
<feature type="transmembrane region" description="Helical" evidence="8">
    <location>
        <begin position="151"/>
        <end position="181"/>
    </location>
</feature>
<dbReference type="Proteomes" id="UP000663400">
    <property type="component" value="Chromosome"/>
</dbReference>
<evidence type="ECO:0000256" key="6">
    <source>
        <dbReference type="ARBA" id="ARBA00022989"/>
    </source>
</evidence>
<proteinExistence type="predicted"/>
<feature type="domain" description="Glycosyltransferase RgtA/B/C/D-like" evidence="9">
    <location>
        <begin position="53"/>
        <end position="211"/>
    </location>
</feature>